<dbReference type="CDD" id="cd03785">
    <property type="entry name" value="GT28_MurG"/>
    <property type="match status" value="1"/>
</dbReference>
<dbReference type="SUPFAM" id="SSF53756">
    <property type="entry name" value="UDP-Glycosyltransferase/glycogen phosphorylase"/>
    <property type="match status" value="1"/>
</dbReference>
<keyword evidence="7 10" id="KW-0472">Membrane</keyword>
<dbReference type="EMBL" id="JAQOSP010000116">
    <property type="protein sequence ID" value="MDJ1171424.1"/>
    <property type="molecule type" value="Genomic_DNA"/>
</dbReference>
<evidence type="ECO:0000259" key="12">
    <source>
        <dbReference type="Pfam" id="PF04101"/>
    </source>
</evidence>
<keyword evidence="1 10" id="KW-1003">Cell membrane</keyword>
<dbReference type="EC" id="2.4.1.227" evidence="10"/>
<comment type="similarity">
    <text evidence="10">Belongs to the glycosyltransferase 28 family. MurG subfamily.</text>
</comment>
<evidence type="ECO:0000256" key="6">
    <source>
        <dbReference type="ARBA" id="ARBA00022984"/>
    </source>
</evidence>
<evidence type="ECO:0000256" key="9">
    <source>
        <dbReference type="ARBA" id="ARBA00023316"/>
    </source>
</evidence>
<keyword evidence="6 10" id="KW-0573">Peptidoglycan synthesis</keyword>
<dbReference type="PANTHER" id="PTHR21015">
    <property type="entry name" value="UDP-N-ACETYLGLUCOSAMINE--N-ACETYLMURAMYL-(PENTAPEPTIDE) PYROPHOSPHORYL-UNDECAPRENOL N-ACETYLGLUCOSAMINE TRANSFERASE 1"/>
    <property type="match status" value="1"/>
</dbReference>
<evidence type="ECO:0000256" key="10">
    <source>
        <dbReference type="HAMAP-Rule" id="MF_00033"/>
    </source>
</evidence>
<reference evidence="13 14" key="1">
    <citation type="submission" date="2023-01" db="EMBL/GenBank/DDBJ databases">
        <title>Novel diversity within Roseofilum (Cyanobacteria; Desertifilaceae) from marine benthic mats with descriptions of four novel species.</title>
        <authorList>
            <person name="Wang Y."/>
            <person name="Berthold D.E."/>
            <person name="Hu J."/>
            <person name="Lefler F.W."/>
            <person name="Laughinghouse H.D. IV."/>
        </authorList>
    </citation>
    <scope>NUCLEOTIDE SEQUENCE [LARGE SCALE GENOMIC DNA]</scope>
    <source>
        <strain evidence="13 14">BLCC-M154</strain>
    </source>
</reference>
<dbReference type="PANTHER" id="PTHR21015:SF22">
    <property type="entry name" value="GLYCOSYLTRANSFERASE"/>
    <property type="match status" value="1"/>
</dbReference>
<feature type="binding site" evidence="10">
    <location>
        <begin position="15"/>
        <end position="17"/>
    </location>
    <ligand>
        <name>UDP-N-acetyl-alpha-D-glucosamine</name>
        <dbReference type="ChEBI" id="CHEBI:57705"/>
    </ligand>
</feature>
<evidence type="ECO:0000256" key="1">
    <source>
        <dbReference type="ARBA" id="ARBA00022475"/>
    </source>
</evidence>
<feature type="binding site" evidence="10">
    <location>
        <position position="191"/>
    </location>
    <ligand>
        <name>UDP-N-acetyl-alpha-D-glucosamine</name>
        <dbReference type="ChEBI" id="CHEBI:57705"/>
    </ligand>
</feature>
<dbReference type="Pfam" id="PF03033">
    <property type="entry name" value="Glyco_transf_28"/>
    <property type="match status" value="1"/>
</dbReference>
<dbReference type="Proteomes" id="UP001235303">
    <property type="component" value="Unassembled WGS sequence"/>
</dbReference>
<dbReference type="Pfam" id="PF04101">
    <property type="entry name" value="Glyco_tran_28_C"/>
    <property type="match status" value="1"/>
</dbReference>
<feature type="binding site" evidence="10">
    <location>
        <position position="285"/>
    </location>
    <ligand>
        <name>UDP-N-acetyl-alpha-D-glucosamine</name>
        <dbReference type="ChEBI" id="CHEBI:57705"/>
    </ligand>
</feature>
<keyword evidence="2 10" id="KW-0132">Cell division</keyword>
<comment type="function">
    <text evidence="10">Cell wall formation. Catalyzes the transfer of a GlcNAc subunit on undecaprenyl-pyrophosphoryl-MurNAc-pentapeptide (lipid intermediate I) to form undecaprenyl-pyrophosphoryl-MurNAc-(pentapeptide)GlcNAc (lipid intermediate II).</text>
</comment>
<keyword evidence="8 10" id="KW-0131">Cell cycle</keyword>
<comment type="caution">
    <text evidence="13">The sequence shown here is derived from an EMBL/GenBank/DDBJ whole genome shotgun (WGS) entry which is preliminary data.</text>
</comment>
<accession>A0ABT7AY91</accession>
<comment type="catalytic activity">
    <reaction evidence="10">
        <text>di-trans,octa-cis-undecaprenyl diphospho-N-acetyl-alpha-D-muramoyl-L-alanyl-D-glutamyl-meso-2,6-diaminopimeloyl-D-alanyl-D-alanine + UDP-N-acetyl-alpha-D-glucosamine = di-trans,octa-cis-undecaprenyl diphospho-[N-acetyl-alpha-D-glucosaminyl-(1-&gt;4)]-N-acetyl-alpha-D-muramoyl-L-alanyl-D-glutamyl-meso-2,6-diaminopimeloyl-D-alanyl-D-alanine + UDP + H(+)</text>
        <dbReference type="Rhea" id="RHEA:31227"/>
        <dbReference type="ChEBI" id="CHEBI:15378"/>
        <dbReference type="ChEBI" id="CHEBI:57705"/>
        <dbReference type="ChEBI" id="CHEBI:58223"/>
        <dbReference type="ChEBI" id="CHEBI:61387"/>
        <dbReference type="ChEBI" id="CHEBI:61388"/>
        <dbReference type="EC" id="2.4.1.227"/>
    </reaction>
</comment>
<evidence type="ECO:0000313" key="13">
    <source>
        <dbReference type="EMBL" id="MDJ1171424.1"/>
    </source>
</evidence>
<evidence type="ECO:0000256" key="5">
    <source>
        <dbReference type="ARBA" id="ARBA00022960"/>
    </source>
</evidence>
<dbReference type="InterPro" id="IPR004276">
    <property type="entry name" value="GlycoTrans_28_N"/>
</dbReference>
<comment type="subcellular location">
    <subcellularLocation>
        <location evidence="10">Cell membrane</location>
        <topology evidence="10">Peripheral membrane protein</topology>
        <orientation evidence="10">Cytoplasmic side</orientation>
    </subcellularLocation>
</comment>
<evidence type="ECO:0000259" key="11">
    <source>
        <dbReference type="Pfam" id="PF03033"/>
    </source>
</evidence>
<dbReference type="RefSeq" id="WP_283755177.1">
    <property type="nucleotide sequence ID" value="NZ_JAQOSP010000116.1"/>
</dbReference>
<proteinExistence type="inferred from homology"/>
<keyword evidence="4 10" id="KW-0808">Transferase</keyword>
<comment type="pathway">
    <text evidence="10">Cell wall biogenesis; peptidoglycan biosynthesis.</text>
</comment>
<dbReference type="Gene3D" id="3.40.50.2000">
    <property type="entry name" value="Glycogen Phosphorylase B"/>
    <property type="match status" value="2"/>
</dbReference>
<evidence type="ECO:0000256" key="2">
    <source>
        <dbReference type="ARBA" id="ARBA00022618"/>
    </source>
</evidence>
<comment type="caution">
    <text evidence="10">Lacks conserved residue(s) required for the propagation of feature annotation.</text>
</comment>
<evidence type="ECO:0000256" key="4">
    <source>
        <dbReference type="ARBA" id="ARBA00022679"/>
    </source>
</evidence>
<keyword evidence="14" id="KW-1185">Reference proteome</keyword>
<dbReference type="InterPro" id="IPR006009">
    <property type="entry name" value="GlcNAc_MurG"/>
</dbReference>
<dbReference type="HAMAP" id="MF_00033">
    <property type="entry name" value="MurG"/>
    <property type="match status" value="1"/>
</dbReference>
<evidence type="ECO:0000256" key="7">
    <source>
        <dbReference type="ARBA" id="ARBA00023136"/>
    </source>
</evidence>
<gene>
    <name evidence="10 13" type="primary">murG</name>
    <name evidence="13" type="ORF">PMG71_18490</name>
</gene>
<dbReference type="GO" id="GO:0016757">
    <property type="term" value="F:glycosyltransferase activity"/>
    <property type="evidence" value="ECO:0007669"/>
    <property type="project" value="UniProtKB-KW"/>
</dbReference>
<evidence type="ECO:0000256" key="3">
    <source>
        <dbReference type="ARBA" id="ARBA00022676"/>
    </source>
</evidence>
<feature type="binding site" evidence="10">
    <location>
        <position position="124"/>
    </location>
    <ligand>
        <name>UDP-N-acetyl-alpha-D-glucosamine</name>
        <dbReference type="ChEBI" id="CHEBI:57705"/>
    </ligand>
</feature>
<keyword evidence="3 10" id="KW-0328">Glycosyltransferase</keyword>
<feature type="domain" description="Glycosyltransferase family 28 N-terminal" evidence="11">
    <location>
        <begin position="9"/>
        <end position="142"/>
    </location>
</feature>
<keyword evidence="9 10" id="KW-0961">Cell wall biogenesis/degradation</keyword>
<feature type="binding site" evidence="10">
    <location>
        <position position="165"/>
    </location>
    <ligand>
        <name>UDP-N-acetyl-alpha-D-glucosamine</name>
        <dbReference type="ChEBI" id="CHEBI:57705"/>
    </ligand>
</feature>
<evidence type="ECO:0000256" key="8">
    <source>
        <dbReference type="ARBA" id="ARBA00023306"/>
    </source>
</evidence>
<evidence type="ECO:0000313" key="14">
    <source>
        <dbReference type="Proteomes" id="UP001235303"/>
    </source>
</evidence>
<sequence>MSNSPLKLLIAASGTGGHLFPALAVAGQLENCQIEWLGVPNRLETELVPSQYPLHTIAVEGFQGGLSLKSLRVLQGLVSSIGVCRRLLKTGGFQGVFTTGGYIAAPVILAARSLNLPVLLHESNALPGKVTRLLAPWCTTVAVGFEAAQSYLKGANVVTMGTPVRADFLNPQPLTLDIPEDAPLIVVVGGSQGAVAVNQLVRQAAPEWLDQGVVVVHLTGNNDPEANNLQHPRYLTLPFYDNMGALLHRASLVISRAGAGTLTELAIAKTPALLIPYPYAADDHQTYNARIFVQAGAAQLFEQNQLTAETLKKAVSQLLQSPETLEKMSQAMAALAQPDSAQQLAQLILSMMRPLT</sequence>
<organism evidence="13 14">
    <name type="scientific">Roseofilum acuticapitatum BLCC-M154</name>
    <dbReference type="NCBI Taxonomy" id="3022444"/>
    <lineage>
        <taxon>Bacteria</taxon>
        <taxon>Bacillati</taxon>
        <taxon>Cyanobacteriota</taxon>
        <taxon>Cyanophyceae</taxon>
        <taxon>Desertifilales</taxon>
        <taxon>Desertifilaceae</taxon>
        <taxon>Roseofilum</taxon>
        <taxon>Roseofilum acuticapitatum</taxon>
    </lineage>
</organism>
<name>A0ABT7AY91_9CYAN</name>
<dbReference type="NCBIfam" id="TIGR01133">
    <property type="entry name" value="murG"/>
    <property type="match status" value="1"/>
</dbReference>
<dbReference type="InterPro" id="IPR007235">
    <property type="entry name" value="Glyco_trans_28_C"/>
</dbReference>
<feature type="domain" description="Glycosyl transferase family 28 C-terminal" evidence="12">
    <location>
        <begin position="185"/>
        <end position="344"/>
    </location>
</feature>
<keyword evidence="5 10" id="KW-0133">Cell shape</keyword>
<protein>
    <recommendedName>
        <fullName evidence="10">UDP-N-acetylglucosamine--N-acetylmuramyl-(pentapeptide) pyrophosphoryl-undecaprenol N-acetylglucosamine transferase</fullName>
        <ecNumber evidence="10">2.4.1.227</ecNumber>
    </recommendedName>
    <alternativeName>
        <fullName evidence="10">Undecaprenyl-PP-MurNAc-pentapeptide-UDPGlcNAc GlcNAc transferase</fullName>
    </alternativeName>
</protein>